<evidence type="ECO:0000313" key="1">
    <source>
        <dbReference type="EMBL" id="PMD67105.1"/>
    </source>
</evidence>
<reference evidence="1 2" key="1">
    <citation type="submission" date="2016-04" db="EMBL/GenBank/DDBJ databases">
        <title>A degradative enzymes factory behind the ericoid mycorrhizal symbiosis.</title>
        <authorList>
            <consortium name="DOE Joint Genome Institute"/>
            <person name="Martino E."/>
            <person name="Morin E."/>
            <person name="Grelet G."/>
            <person name="Kuo A."/>
            <person name="Kohler A."/>
            <person name="Daghino S."/>
            <person name="Barry K."/>
            <person name="Choi C."/>
            <person name="Cichocki N."/>
            <person name="Clum A."/>
            <person name="Copeland A."/>
            <person name="Hainaut M."/>
            <person name="Haridas S."/>
            <person name="Labutti K."/>
            <person name="Lindquist E."/>
            <person name="Lipzen A."/>
            <person name="Khouja H.-R."/>
            <person name="Murat C."/>
            <person name="Ohm R."/>
            <person name="Olson A."/>
            <person name="Spatafora J."/>
            <person name="Veneault-Fourrey C."/>
            <person name="Henrissat B."/>
            <person name="Grigoriev I."/>
            <person name="Martin F."/>
            <person name="Perotto S."/>
        </authorList>
    </citation>
    <scope>NUCLEOTIDE SEQUENCE [LARGE SCALE GENOMIC DNA]</scope>
    <source>
        <strain evidence="1 2">E</strain>
    </source>
</reference>
<dbReference type="AlphaFoldDB" id="A0A2J6TVS4"/>
<dbReference type="RefSeq" id="XP_024744009.1">
    <property type="nucleotide sequence ID" value="XM_024882268.1"/>
</dbReference>
<name>A0A2J6TVS4_9HELO</name>
<sequence length="253" mass="28561">MSTLPPLPATSRLIIPLIVVPKSEAETPFNILDMRRICELNRTGQIQDPKVVLEKMCKAAEINMASRITFENHNTEFQEAAVRKKERSNRKGGNLAPEEVRTYNGSTLENRALWSHEMQEQELLARFMKYPLIIFDFKVKKVRKKKVPSHISKPSLYATPDSFENLTLLFNSPIKPVSPIKKAISPVKATKAVITAGVSRGKATKVVKKTSKVVILTYGRTEEIANRIKAIWEIKSSSGRIIKPTAKRIVKKK</sequence>
<proteinExistence type="predicted"/>
<protein>
    <submittedName>
        <fullName evidence="1">Uncharacterized protein</fullName>
    </submittedName>
</protein>
<dbReference type="EMBL" id="KZ613740">
    <property type="protein sequence ID" value="PMD67105.1"/>
    <property type="molecule type" value="Genomic_DNA"/>
</dbReference>
<keyword evidence="2" id="KW-1185">Reference proteome</keyword>
<accession>A0A2J6TVS4</accession>
<evidence type="ECO:0000313" key="2">
    <source>
        <dbReference type="Proteomes" id="UP000235371"/>
    </source>
</evidence>
<dbReference type="OrthoDB" id="10628777at2759"/>
<dbReference type="Proteomes" id="UP000235371">
    <property type="component" value="Unassembled WGS sequence"/>
</dbReference>
<organism evidence="1 2">
    <name type="scientific">Hyaloscypha bicolor E</name>
    <dbReference type="NCBI Taxonomy" id="1095630"/>
    <lineage>
        <taxon>Eukaryota</taxon>
        <taxon>Fungi</taxon>
        <taxon>Dikarya</taxon>
        <taxon>Ascomycota</taxon>
        <taxon>Pezizomycotina</taxon>
        <taxon>Leotiomycetes</taxon>
        <taxon>Helotiales</taxon>
        <taxon>Hyaloscyphaceae</taxon>
        <taxon>Hyaloscypha</taxon>
        <taxon>Hyaloscypha bicolor</taxon>
    </lineage>
</organism>
<gene>
    <name evidence="1" type="ORF">K444DRAFT_623326</name>
</gene>
<dbReference type="GeneID" id="36590345"/>
<dbReference type="InParanoid" id="A0A2J6TVS4"/>